<gene>
    <name evidence="2" type="ORF">GCM10025862_27740</name>
</gene>
<sequence>MAARICMAWCCRVRVHGSSHDRGRLVGGGPSSDRPAGGSAGRPLGVGRGPGVRPGGGRDVDARPDMAGVVGSLSARARTVDMDRGDVPQAFGLVVVMVRVQRVQVVAHGRAALAVRPYVIELQVVMAQAPRGPAAVVQHREVVPHGAAGLVGAHGRVQRDPADGVRHDPTPDPTACERDGPHLGRGQVAPHRSAVQSGRQGRGPEERLQGHGDVQDGHDRTYAVEAVQQLLTHRAGGRHGTVWLGWRRVAG</sequence>
<comment type="caution">
    <text evidence="2">The sequence shown here is derived from an EMBL/GenBank/DDBJ whole genome shotgun (WGS) entry which is preliminary data.</text>
</comment>
<protein>
    <submittedName>
        <fullName evidence="2">Uncharacterized protein</fullName>
    </submittedName>
</protein>
<evidence type="ECO:0000313" key="2">
    <source>
        <dbReference type="EMBL" id="GMA20753.1"/>
    </source>
</evidence>
<dbReference type="Proteomes" id="UP001157109">
    <property type="component" value="Unassembled WGS sequence"/>
</dbReference>
<feature type="region of interest" description="Disordered" evidence="1">
    <location>
        <begin position="155"/>
        <end position="217"/>
    </location>
</feature>
<reference evidence="3" key="1">
    <citation type="journal article" date="2019" name="Int. J. Syst. Evol. Microbiol.">
        <title>The Global Catalogue of Microorganisms (GCM) 10K type strain sequencing project: providing services to taxonomists for standard genome sequencing and annotation.</title>
        <authorList>
            <consortium name="The Broad Institute Genomics Platform"/>
            <consortium name="The Broad Institute Genome Sequencing Center for Infectious Disease"/>
            <person name="Wu L."/>
            <person name="Ma J."/>
        </authorList>
    </citation>
    <scope>NUCLEOTIDE SEQUENCE [LARGE SCALE GENOMIC DNA]</scope>
    <source>
        <strain evidence="3">NBRC 105830</strain>
    </source>
</reference>
<feature type="compositionally biased region" description="Gly residues" evidence="1">
    <location>
        <begin position="38"/>
        <end position="55"/>
    </location>
</feature>
<organism evidence="2 3">
    <name type="scientific">Arsenicicoccus piscis</name>
    <dbReference type="NCBI Taxonomy" id="673954"/>
    <lineage>
        <taxon>Bacteria</taxon>
        <taxon>Bacillati</taxon>
        <taxon>Actinomycetota</taxon>
        <taxon>Actinomycetes</taxon>
        <taxon>Micrococcales</taxon>
        <taxon>Intrasporangiaceae</taxon>
        <taxon>Arsenicicoccus</taxon>
    </lineage>
</organism>
<accession>A0ABQ6HSU5</accession>
<evidence type="ECO:0000313" key="3">
    <source>
        <dbReference type="Proteomes" id="UP001157109"/>
    </source>
</evidence>
<feature type="region of interest" description="Disordered" evidence="1">
    <location>
        <begin position="19"/>
        <end position="65"/>
    </location>
</feature>
<evidence type="ECO:0000256" key="1">
    <source>
        <dbReference type="SAM" id="MobiDB-lite"/>
    </source>
</evidence>
<name>A0ABQ6HSU5_9MICO</name>
<proteinExistence type="predicted"/>
<feature type="compositionally biased region" description="Basic and acidic residues" evidence="1">
    <location>
        <begin position="157"/>
        <end position="182"/>
    </location>
</feature>
<dbReference type="EMBL" id="BSUJ01000001">
    <property type="protein sequence ID" value="GMA20753.1"/>
    <property type="molecule type" value="Genomic_DNA"/>
</dbReference>
<feature type="compositionally biased region" description="Basic and acidic residues" evidence="1">
    <location>
        <begin position="202"/>
        <end position="217"/>
    </location>
</feature>
<keyword evidence="3" id="KW-1185">Reference proteome</keyword>